<dbReference type="CDD" id="cd09917">
    <property type="entry name" value="F-box_SF"/>
    <property type="match status" value="1"/>
</dbReference>
<evidence type="ECO:0000313" key="3">
    <source>
        <dbReference type="Proteomes" id="UP001141552"/>
    </source>
</evidence>
<comment type="caution">
    <text evidence="2">The sequence shown here is derived from an EMBL/GenBank/DDBJ whole genome shotgun (WGS) entry which is preliminary data.</text>
</comment>
<dbReference type="AlphaFoldDB" id="A0A9Q0J213"/>
<dbReference type="InterPro" id="IPR044809">
    <property type="entry name" value="AUF1-like"/>
</dbReference>
<proteinExistence type="predicted"/>
<evidence type="ECO:0000313" key="2">
    <source>
        <dbReference type="EMBL" id="KAJ4825464.1"/>
    </source>
</evidence>
<organism evidence="2 3">
    <name type="scientific">Turnera subulata</name>
    <dbReference type="NCBI Taxonomy" id="218843"/>
    <lineage>
        <taxon>Eukaryota</taxon>
        <taxon>Viridiplantae</taxon>
        <taxon>Streptophyta</taxon>
        <taxon>Embryophyta</taxon>
        <taxon>Tracheophyta</taxon>
        <taxon>Spermatophyta</taxon>
        <taxon>Magnoliopsida</taxon>
        <taxon>eudicotyledons</taxon>
        <taxon>Gunneridae</taxon>
        <taxon>Pentapetalae</taxon>
        <taxon>rosids</taxon>
        <taxon>fabids</taxon>
        <taxon>Malpighiales</taxon>
        <taxon>Passifloraceae</taxon>
        <taxon>Turnera</taxon>
    </lineage>
</organism>
<dbReference type="EMBL" id="JAKUCV010006900">
    <property type="protein sequence ID" value="KAJ4825464.1"/>
    <property type="molecule type" value="Genomic_DNA"/>
</dbReference>
<reference evidence="2" key="2">
    <citation type="journal article" date="2023" name="Plants (Basel)">
        <title>Annotation of the Turnera subulata (Passifloraceae) Draft Genome Reveals the S-Locus Evolved after the Divergence of Turneroideae from Passifloroideae in a Stepwise Manner.</title>
        <authorList>
            <person name="Henning P.M."/>
            <person name="Roalson E.H."/>
            <person name="Mir W."/>
            <person name="McCubbin A.G."/>
            <person name="Shore J.S."/>
        </authorList>
    </citation>
    <scope>NUCLEOTIDE SEQUENCE</scope>
    <source>
        <strain evidence="2">F60SS</strain>
    </source>
</reference>
<name>A0A9Q0J213_9ROSI</name>
<feature type="domain" description="F-box" evidence="1">
    <location>
        <begin position="22"/>
        <end position="59"/>
    </location>
</feature>
<dbReference type="OrthoDB" id="812961at2759"/>
<keyword evidence="3" id="KW-1185">Reference proteome</keyword>
<protein>
    <recommendedName>
        <fullName evidence="1">F-box domain-containing protein</fullName>
    </recommendedName>
</protein>
<dbReference type="InterPro" id="IPR036047">
    <property type="entry name" value="F-box-like_dom_sf"/>
</dbReference>
<accession>A0A9Q0J213</accession>
<sequence length="221" mass="24735">MERSTEINKQLGFINPTTDYFGKLPDEIVLIVLSKVHDPKTLIRCSCLCKRFSSFASKTHTIALKIHRKETNNITEQDPLIDLAESTICSLDKTLPNLQNIAILLRMCSPTVEIARIRGVLDPKSTAFFGDSCCAIEVGKALDTFFAFLGEQTHGVFTMSIDTVDHVMCTSSGRIVYVINIRASKYFQSIAARFGWQQWTFAGVCEDTVVHVLKVYLALCM</sequence>
<dbReference type="SUPFAM" id="SSF81383">
    <property type="entry name" value="F-box domain"/>
    <property type="match status" value="1"/>
</dbReference>
<reference evidence="2" key="1">
    <citation type="submission" date="2022-02" db="EMBL/GenBank/DDBJ databases">
        <authorList>
            <person name="Henning P.M."/>
            <person name="McCubbin A.G."/>
            <person name="Shore J.S."/>
        </authorList>
    </citation>
    <scope>NUCLEOTIDE SEQUENCE</scope>
    <source>
        <strain evidence="2">F60SS</strain>
        <tissue evidence="2">Leaves</tissue>
    </source>
</reference>
<gene>
    <name evidence="2" type="ORF">Tsubulata_047065</name>
</gene>
<dbReference type="Pfam" id="PF12937">
    <property type="entry name" value="F-box-like"/>
    <property type="match status" value="1"/>
</dbReference>
<dbReference type="PANTHER" id="PTHR31215">
    <property type="entry name" value="OS05G0510400 PROTEIN-RELATED"/>
    <property type="match status" value="1"/>
</dbReference>
<dbReference type="Proteomes" id="UP001141552">
    <property type="component" value="Unassembled WGS sequence"/>
</dbReference>
<dbReference type="Gene3D" id="1.20.1280.50">
    <property type="match status" value="1"/>
</dbReference>
<evidence type="ECO:0000259" key="1">
    <source>
        <dbReference type="Pfam" id="PF12937"/>
    </source>
</evidence>
<dbReference type="InterPro" id="IPR001810">
    <property type="entry name" value="F-box_dom"/>
</dbReference>